<reference evidence="2" key="2">
    <citation type="submission" date="2025-08" db="UniProtKB">
        <authorList>
            <consortium name="RefSeq"/>
        </authorList>
    </citation>
    <scope>IDENTIFICATION</scope>
    <source>
        <tissue evidence="2">Young leaves</tissue>
    </source>
</reference>
<sequence>MPKLQSFKLLASHCATTQSPTASPVIRRRRRRRKTLRMLLHHDPPQTTDNVRVRQKLKDLLLSSPSPPPPPIKNRLEHEELLPAAPASAGLGLRFRTGSTFRRGGAAALGPVSSAFRHRLLRRAWRPVLLSIPE</sequence>
<dbReference type="KEGG" id="aprc:113868085"/>
<name>A0A8B8LSU4_ABRPR</name>
<keyword evidence="1" id="KW-1185">Reference proteome</keyword>
<dbReference type="Proteomes" id="UP000694853">
    <property type="component" value="Unplaced"/>
</dbReference>
<proteinExistence type="predicted"/>
<accession>A0A8B8LSU4</accession>
<dbReference type="GeneID" id="113868085"/>
<dbReference type="PANTHER" id="PTHR34542:SF6">
    <property type="entry name" value="50S RIBOSOMAL-LIKE PROTEIN"/>
    <property type="match status" value="1"/>
</dbReference>
<dbReference type="AlphaFoldDB" id="A0A8B8LSU4"/>
<protein>
    <submittedName>
        <fullName evidence="2">Uncharacterized protein LOC113868085</fullName>
    </submittedName>
</protein>
<evidence type="ECO:0000313" key="1">
    <source>
        <dbReference type="Proteomes" id="UP000694853"/>
    </source>
</evidence>
<dbReference type="RefSeq" id="XP_027359451.1">
    <property type="nucleotide sequence ID" value="XM_027503650.1"/>
</dbReference>
<reference evidence="1" key="1">
    <citation type="journal article" date="2019" name="Toxins">
        <title>Detection of Abrin-Like and Prepropulchellin-Like Toxin Genes and Transcripts Using Whole Genome Sequencing and Full-Length Transcript Sequencing of Abrus precatorius.</title>
        <authorList>
            <person name="Hovde B.T."/>
            <person name="Daligault H.E."/>
            <person name="Hanschen E.R."/>
            <person name="Kunde Y.A."/>
            <person name="Johnson M.B."/>
            <person name="Starkenburg S.R."/>
            <person name="Johnson S.L."/>
        </authorList>
    </citation>
    <scope>NUCLEOTIDE SEQUENCE [LARGE SCALE GENOMIC DNA]</scope>
</reference>
<gene>
    <name evidence="2" type="primary">LOC113868085</name>
</gene>
<organism evidence="1 2">
    <name type="scientific">Abrus precatorius</name>
    <name type="common">Indian licorice</name>
    <name type="synonym">Glycine abrus</name>
    <dbReference type="NCBI Taxonomy" id="3816"/>
    <lineage>
        <taxon>Eukaryota</taxon>
        <taxon>Viridiplantae</taxon>
        <taxon>Streptophyta</taxon>
        <taxon>Embryophyta</taxon>
        <taxon>Tracheophyta</taxon>
        <taxon>Spermatophyta</taxon>
        <taxon>Magnoliopsida</taxon>
        <taxon>eudicotyledons</taxon>
        <taxon>Gunneridae</taxon>
        <taxon>Pentapetalae</taxon>
        <taxon>rosids</taxon>
        <taxon>fabids</taxon>
        <taxon>Fabales</taxon>
        <taxon>Fabaceae</taxon>
        <taxon>Papilionoideae</taxon>
        <taxon>50 kb inversion clade</taxon>
        <taxon>NPAAA clade</taxon>
        <taxon>indigoferoid/millettioid clade</taxon>
        <taxon>Abreae</taxon>
        <taxon>Abrus</taxon>
    </lineage>
</organism>
<dbReference type="PANTHER" id="PTHR34542">
    <property type="entry name" value="OS08G0359900 PROTEIN"/>
    <property type="match status" value="1"/>
</dbReference>
<evidence type="ECO:0000313" key="2">
    <source>
        <dbReference type="RefSeq" id="XP_027359451.1"/>
    </source>
</evidence>